<dbReference type="AlphaFoldDB" id="A5C322"/>
<name>A5C322_VITVI</name>
<sequence>MNKMGFQIAIKDEKEEEEKWIINRSSSPYDVEQDDPLFDPSSVVGNQTERSGSQQSNASNGSQIRVEMKKLEPMEADHSKLKANFAGLRNQPSAAKFRSHFVRLRNSPECFQIFATNVF</sequence>
<protein>
    <submittedName>
        <fullName evidence="2">Uncharacterized protein</fullName>
    </submittedName>
</protein>
<evidence type="ECO:0000313" key="2">
    <source>
        <dbReference type="EMBL" id="CAN66300.1"/>
    </source>
</evidence>
<evidence type="ECO:0000256" key="1">
    <source>
        <dbReference type="SAM" id="MobiDB-lite"/>
    </source>
</evidence>
<organism evidence="2">
    <name type="scientific">Vitis vinifera</name>
    <name type="common">Grape</name>
    <dbReference type="NCBI Taxonomy" id="29760"/>
    <lineage>
        <taxon>Eukaryota</taxon>
        <taxon>Viridiplantae</taxon>
        <taxon>Streptophyta</taxon>
        <taxon>Embryophyta</taxon>
        <taxon>Tracheophyta</taxon>
        <taxon>Spermatophyta</taxon>
        <taxon>Magnoliopsida</taxon>
        <taxon>eudicotyledons</taxon>
        <taxon>Gunneridae</taxon>
        <taxon>Pentapetalae</taxon>
        <taxon>rosids</taxon>
        <taxon>Vitales</taxon>
        <taxon>Vitaceae</taxon>
        <taxon>Viteae</taxon>
        <taxon>Vitis</taxon>
    </lineage>
</organism>
<dbReference type="EMBL" id="AM480384">
    <property type="protein sequence ID" value="CAN66300.1"/>
    <property type="molecule type" value="Genomic_DNA"/>
</dbReference>
<feature type="compositionally biased region" description="Low complexity" evidence="1">
    <location>
        <begin position="51"/>
        <end position="63"/>
    </location>
</feature>
<feature type="region of interest" description="Disordered" evidence="1">
    <location>
        <begin position="25"/>
        <end position="63"/>
    </location>
</feature>
<reference evidence="2" key="1">
    <citation type="journal article" date="2007" name="PLoS ONE">
        <title>The first genome sequence of an elite grapevine cultivar (Pinot noir Vitis vinifera L.): coping with a highly heterozygous genome.</title>
        <authorList>
            <person name="Velasco R."/>
            <person name="Zharkikh A."/>
            <person name="Troggio M."/>
            <person name="Cartwright D.A."/>
            <person name="Cestaro A."/>
            <person name="Pruss D."/>
            <person name="Pindo M."/>
            <person name="FitzGerald L.M."/>
            <person name="Vezzulli S."/>
            <person name="Reid J."/>
            <person name="Malacarne G."/>
            <person name="Iliev D."/>
            <person name="Coppola G."/>
            <person name="Wardell B."/>
            <person name="Micheletti D."/>
            <person name="Macalma T."/>
            <person name="Facci M."/>
            <person name="Mitchell J.T."/>
            <person name="Perazzolli M."/>
            <person name="Eldredge G."/>
            <person name="Gatto P."/>
            <person name="Oyzerski R."/>
            <person name="Moretto M."/>
            <person name="Gutin N."/>
            <person name="Stefanini M."/>
            <person name="Chen Y."/>
            <person name="Segala C."/>
            <person name="Davenport C."/>
            <person name="Dematte L."/>
            <person name="Mraz A."/>
            <person name="Battilana J."/>
            <person name="Stormo K."/>
            <person name="Costa F."/>
            <person name="Tao Q."/>
            <person name="Si-Ammour A."/>
            <person name="Harkins T."/>
            <person name="Lackey A."/>
            <person name="Perbost C."/>
            <person name="Taillon B."/>
            <person name="Stella A."/>
            <person name="Solovyev V."/>
            <person name="Fawcett J.A."/>
            <person name="Sterck L."/>
            <person name="Vandepoele K."/>
            <person name="Grando S.M."/>
            <person name="Toppo S."/>
            <person name="Moser C."/>
            <person name="Lanchbury J."/>
            <person name="Bogden R."/>
            <person name="Skolnick M."/>
            <person name="Sgaramella V."/>
            <person name="Bhatnagar S.K."/>
            <person name="Fontana P."/>
            <person name="Gutin A."/>
            <person name="Van de Peer Y."/>
            <person name="Salamini F."/>
            <person name="Viola R."/>
        </authorList>
    </citation>
    <scope>NUCLEOTIDE SEQUENCE</scope>
</reference>
<gene>
    <name evidence="2" type="ORF">VITISV_029372</name>
</gene>
<proteinExistence type="predicted"/>
<accession>A5C322</accession>